<proteinExistence type="predicted"/>
<reference evidence="1 2" key="1">
    <citation type="journal article" date="2023" name="Nucleic Acids Res.">
        <title>The hologenome of Daphnia magna reveals possible DNA methylation and microbiome-mediated evolution of the host genome.</title>
        <authorList>
            <person name="Chaturvedi A."/>
            <person name="Li X."/>
            <person name="Dhandapani V."/>
            <person name="Marshall H."/>
            <person name="Kissane S."/>
            <person name="Cuenca-Cambronero M."/>
            <person name="Asole G."/>
            <person name="Calvet F."/>
            <person name="Ruiz-Romero M."/>
            <person name="Marangio P."/>
            <person name="Guigo R."/>
            <person name="Rago D."/>
            <person name="Mirbahai L."/>
            <person name="Eastwood N."/>
            <person name="Colbourne J.K."/>
            <person name="Zhou J."/>
            <person name="Mallon E."/>
            <person name="Orsini L."/>
        </authorList>
    </citation>
    <scope>NUCLEOTIDE SEQUENCE [LARGE SCALE GENOMIC DNA]</scope>
    <source>
        <strain evidence="1">LRV0_1</strain>
    </source>
</reference>
<evidence type="ECO:0000313" key="1">
    <source>
        <dbReference type="EMBL" id="KAK4020046.1"/>
    </source>
</evidence>
<evidence type="ECO:0000313" key="2">
    <source>
        <dbReference type="Proteomes" id="UP001234178"/>
    </source>
</evidence>
<dbReference type="EMBL" id="JAOYFB010000036">
    <property type="protein sequence ID" value="KAK4020046.1"/>
    <property type="molecule type" value="Genomic_DNA"/>
</dbReference>
<protein>
    <submittedName>
        <fullName evidence="1">Uncharacterized protein</fullName>
    </submittedName>
</protein>
<organism evidence="1 2">
    <name type="scientific">Daphnia magna</name>
    <dbReference type="NCBI Taxonomy" id="35525"/>
    <lineage>
        <taxon>Eukaryota</taxon>
        <taxon>Metazoa</taxon>
        <taxon>Ecdysozoa</taxon>
        <taxon>Arthropoda</taxon>
        <taxon>Crustacea</taxon>
        <taxon>Branchiopoda</taxon>
        <taxon>Diplostraca</taxon>
        <taxon>Cladocera</taxon>
        <taxon>Anomopoda</taxon>
        <taxon>Daphniidae</taxon>
        <taxon>Daphnia</taxon>
    </lineage>
</organism>
<name>A0ABR0A4I2_9CRUS</name>
<accession>A0ABR0A4I2</accession>
<dbReference type="Proteomes" id="UP001234178">
    <property type="component" value="Unassembled WGS sequence"/>
</dbReference>
<comment type="caution">
    <text evidence="1">The sequence shown here is derived from an EMBL/GenBank/DDBJ whole genome shotgun (WGS) entry which is preliminary data.</text>
</comment>
<keyword evidence="2" id="KW-1185">Reference proteome</keyword>
<gene>
    <name evidence="1" type="ORF">OUZ56_002042</name>
</gene>
<sequence>MTNGNRNKEDRVILLHLSLPSIECYVCLRGRQFGICEDVRTLVKEKRVGAGMAERHNGGLSVALRYSTARIGTMAQRRNLGGYYPAISTQTGKDQGEETR</sequence>